<feature type="binding site" evidence="5">
    <location>
        <position position="151"/>
    </location>
    <ligand>
        <name>substrate</name>
    </ligand>
</feature>
<comment type="cofactor">
    <cofactor evidence="5">
        <name>Co(2+)</name>
        <dbReference type="ChEBI" id="CHEBI:48828"/>
    </cofactor>
    <cofactor evidence="5">
        <name>Zn(2+)</name>
        <dbReference type="ChEBI" id="CHEBI:29105"/>
    </cofactor>
    <cofactor evidence="5">
        <name>Mn(2+)</name>
        <dbReference type="ChEBI" id="CHEBI:29035"/>
    </cofactor>
    <cofactor evidence="5">
        <name>Fe(2+)</name>
        <dbReference type="ChEBI" id="CHEBI:29033"/>
    </cofactor>
    <text evidence="5">Binds 2 divalent metal cations per subunit. Has a high-affinity and a low affinity metal-binding site. The true nature of the physiological cofactor is under debate. The enzyme is active with cobalt, zinc, manganese or divalent iron ions. Most likely, methionine aminopeptidases function as mononuclear Fe(2+)-metalloproteases under physiological conditions, and the catalytically relevant metal-binding site has been assigned to the histidine-containing high-affinity site.</text>
</comment>
<keyword evidence="1 5" id="KW-0031">Aminopeptidase</keyword>
<dbReference type="HAMAP" id="MF_01974">
    <property type="entry name" value="MetAP_1"/>
    <property type="match status" value="1"/>
</dbReference>
<dbReference type="RefSeq" id="XP_066076050.1">
    <property type="nucleotide sequence ID" value="XM_066219953.1"/>
</dbReference>
<dbReference type="InterPro" id="IPR001714">
    <property type="entry name" value="Pept_M24_MAP"/>
</dbReference>
<dbReference type="EMBL" id="CP144102">
    <property type="protein sequence ID" value="WWC89287.1"/>
    <property type="molecule type" value="Genomic_DNA"/>
</dbReference>
<feature type="binding site" evidence="5">
    <location>
        <position position="249"/>
    </location>
    <ligand>
        <name>substrate</name>
    </ligand>
</feature>
<dbReference type="SUPFAM" id="SSF55920">
    <property type="entry name" value="Creatinase/aminopeptidase"/>
    <property type="match status" value="1"/>
</dbReference>
<gene>
    <name evidence="8" type="ORF">L201_004208</name>
</gene>
<feature type="binding site" evidence="5">
    <location>
        <position position="306"/>
    </location>
    <ligand>
        <name>a divalent metal cation</name>
        <dbReference type="ChEBI" id="CHEBI:60240"/>
        <label>2</label>
        <note>catalytic</note>
    </ligand>
</feature>
<dbReference type="AlphaFoldDB" id="A0AAX4JV84"/>
<feature type="binding site" evidence="5">
    <location>
        <position position="242"/>
    </location>
    <ligand>
        <name>a divalent metal cation</name>
        <dbReference type="ChEBI" id="CHEBI:60240"/>
        <label>2</label>
        <note>catalytic</note>
    </ligand>
</feature>
<keyword evidence="3 5" id="KW-0479">Metal-binding</keyword>
<evidence type="ECO:0000313" key="9">
    <source>
        <dbReference type="Proteomes" id="UP001355207"/>
    </source>
</evidence>
<dbReference type="GO" id="GO:0046872">
    <property type="term" value="F:metal ion binding"/>
    <property type="evidence" value="ECO:0007669"/>
    <property type="project" value="UniProtKB-UniRule"/>
</dbReference>
<dbReference type="PRINTS" id="PR00599">
    <property type="entry name" value="MAPEPTIDASE"/>
</dbReference>
<feature type="binding site" evidence="5">
    <location>
        <position position="168"/>
    </location>
    <ligand>
        <name>a divalent metal cation</name>
        <dbReference type="ChEBI" id="CHEBI:60240"/>
        <label>1</label>
    </ligand>
</feature>
<protein>
    <recommendedName>
        <fullName evidence="6">Methionine aminopeptidase</fullName>
        <ecNumber evidence="6">3.4.11.18</ecNumber>
    </recommendedName>
</protein>
<evidence type="ECO:0000313" key="8">
    <source>
        <dbReference type="EMBL" id="WWC89287.1"/>
    </source>
</evidence>
<dbReference type="InterPro" id="IPR036005">
    <property type="entry name" value="Creatinase/aminopeptidase-like"/>
</dbReference>
<feature type="domain" description="Peptidase M24" evidence="7">
    <location>
        <begin position="87"/>
        <end position="313"/>
    </location>
</feature>
<name>A0AAX4JV84_9TREE</name>
<dbReference type="CDD" id="cd01086">
    <property type="entry name" value="MetAP1"/>
    <property type="match status" value="1"/>
</dbReference>
<organism evidence="8 9">
    <name type="scientific">Kwoniella dendrophila CBS 6074</name>
    <dbReference type="NCBI Taxonomy" id="1295534"/>
    <lineage>
        <taxon>Eukaryota</taxon>
        <taxon>Fungi</taxon>
        <taxon>Dikarya</taxon>
        <taxon>Basidiomycota</taxon>
        <taxon>Agaricomycotina</taxon>
        <taxon>Tremellomycetes</taxon>
        <taxon>Tremellales</taxon>
        <taxon>Cryptococcaceae</taxon>
        <taxon>Kwoniella</taxon>
    </lineage>
</organism>
<comment type="function">
    <text evidence="6">Cotranslationally removes the N-terminal methionine from nascent proteins. The N-terminal methionine is often cleaved when the second residue in the primary sequence is small and uncharged (Met-Ala-, Cys, Gly, Pro, Ser, Thr, or Val).</text>
</comment>
<dbReference type="PANTHER" id="PTHR43330:SF8">
    <property type="entry name" value="METHIONINE AMINOPEPTIDASE 1D, MITOCHONDRIAL"/>
    <property type="match status" value="1"/>
</dbReference>
<dbReference type="InterPro" id="IPR002467">
    <property type="entry name" value="Pept_M24A_MAP1"/>
</dbReference>
<comment type="similarity">
    <text evidence="5">Belongs to the peptidase M24A family. Methionine aminopeptidase type 1 subfamily.</text>
</comment>
<dbReference type="InterPro" id="IPR000994">
    <property type="entry name" value="Pept_M24"/>
</dbReference>
<feature type="binding site" evidence="5">
    <location>
        <position position="306"/>
    </location>
    <ligand>
        <name>a divalent metal cation</name>
        <dbReference type="ChEBI" id="CHEBI:60240"/>
        <label>1</label>
    </ligand>
</feature>
<feature type="binding site" evidence="5">
    <location>
        <position position="179"/>
    </location>
    <ligand>
        <name>a divalent metal cation</name>
        <dbReference type="ChEBI" id="CHEBI:60240"/>
        <label>2</label>
        <note>catalytic</note>
    </ligand>
</feature>
<evidence type="ECO:0000259" key="7">
    <source>
        <dbReference type="Pfam" id="PF00557"/>
    </source>
</evidence>
<dbReference type="EC" id="3.4.11.18" evidence="6"/>
<evidence type="ECO:0000256" key="1">
    <source>
        <dbReference type="ARBA" id="ARBA00022438"/>
    </source>
</evidence>
<dbReference type="GO" id="GO:0004239">
    <property type="term" value="F:initiator methionyl aminopeptidase activity"/>
    <property type="evidence" value="ECO:0007669"/>
    <property type="project" value="UniProtKB-UniRule"/>
</dbReference>
<evidence type="ECO:0000256" key="4">
    <source>
        <dbReference type="ARBA" id="ARBA00022801"/>
    </source>
</evidence>
<reference evidence="8 9" key="1">
    <citation type="submission" date="2024-01" db="EMBL/GenBank/DDBJ databases">
        <title>Comparative genomics of Cryptococcus and Kwoniella reveals pathogenesis evolution and contrasting modes of karyotype evolution via chromosome fusion or intercentromeric recombination.</title>
        <authorList>
            <person name="Coelho M.A."/>
            <person name="David-Palma M."/>
            <person name="Shea T."/>
            <person name="Bowers K."/>
            <person name="McGinley-Smith S."/>
            <person name="Mohammad A.W."/>
            <person name="Gnirke A."/>
            <person name="Yurkov A.M."/>
            <person name="Nowrousian M."/>
            <person name="Sun S."/>
            <person name="Cuomo C.A."/>
            <person name="Heitman J."/>
        </authorList>
    </citation>
    <scope>NUCLEOTIDE SEQUENCE [LARGE SCALE GENOMIC DNA]</scope>
    <source>
        <strain evidence="8 9">CBS 6074</strain>
    </source>
</reference>
<feature type="binding site" evidence="5">
    <location>
        <position position="179"/>
    </location>
    <ligand>
        <name>a divalent metal cation</name>
        <dbReference type="ChEBI" id="CHEBI:60240"/>
        <label>1</label>
    </ligand>
</feature>
<dbReference type="Gene3D" id="3.90.230.10">
    <property type="entry name" value="Creatinase/methionine aminopeptidase superfamily"/>
    <property type="match status" value="1"/>
</dbReference>
<evidence type="ECO:0000256" key="6">
    <source>
        <dbReference type="RuleBase" id="RU003653"/>
    </source>
</evidence>
<dbReference type="GO" id="GO:0006508">
    <property type="term" value="P:proteolysis"/>
    <property type="evidence" value="ECO:0007669"/>
    <property type="project" value="UniProtKB-KW"/>
</dbReference>
<dbReference type="GO" id="GO:0070006">
    <property type="term" value="F:metalloaminopeptidase activity"/>
    <property type="evidence" value="ECO:0007669"/>
    <property type="project" value="UniProtKB-UniRule"/>
</dbReference>
<proteinExistence type="inferred from homology"/>
<comment type="catalytic activity">
    <reaction evidence="5 6">
        <text>Release of N-terminal amino acids, preferentially methionine, from peptides and arylamides.</text>
        <dbReference type="EC" id="3.4.11.18"/>
    </reaction>
</comment>
<dbReference type="Proteomes" id="UP001355207">
    <property type="component" value="Chromosome 5"/>
</dbReference>
<keyword evidence="2 5" id="KW-0645">Protease</keyword>
<evidence type="ECO:0000256" key="2">
    <source>
        <dbReference type="ARBA" id="ARBA00022670"/>
    </source>
</evidence>
<dbReference type="GeneID" id="91094878"/>
<dbReference type="PANTHER" id="PTHR43330">
    <property type="entry name" value="METHIONINE AMINOPEPTIDASE"/>
    <property type="match status" value="1"/>
</dbReference>
<feature type="binding site" evidence="5">
    <location>
        <position position="274"/>
    </location>
    <ligand>
        <name>a divalent metal cation</name>
        <dbReference type="ChEBI" id="CHEBI:60240"/>
        <label>2</label>
        <note>catalytic</note>
    </ligand>
</feature>
<sequence length="322" mass="35878">MLRSSLKLLNRYPYVAGPSKFGTFPVLQPTFAITSYPQPRHVPSEIPRPEYVPGNFFTADWGEHEHVEIEEASAEGIPLGSQGETRVREVAGMARDVLREVGQIIRPGITTNDIDKAVHETIISKGAYPSPLGYSSFPRSCTTSVNNVIAHGIPDERSLLPEDIINVDLTLFYKGYHGDTSATFQLPAVDKQGRDLLEATKEALEIGIQTCRPGKRYKDIGQEIEDFAKRHGFSVNGQFSGHGIGNRFHRPPWIFHCRNDEQGVMKPGDCFTIEPCLVQGRNSRGQLWDDGWTMVTESGARSAQFEHQVLITEDGVNVMTRI</sequence>
<keyword evidence="9" id="KW-1185">Reference proteome</keyword>
<keyword evidence="4 5" id="KW-0378">Hydrolase</keyword>
<evidence type="ECO:0000256" key="5">
    <source>
        <dbReference type="HAMAP-Rule" id="MF_03174"/>
    </source>
</evidence>
<dbReference type="NCBIfam" id="TIGR00500">
    <property type="entry name" value="met_pdase_I"/>
    <property type="match status" value="1"/>
</dbReference>
<evidence type="ECO:0000256" key="3">
    <source>
        <dbReference type="ARBA" id="ARBA00022723"/>
    </source>
</evidence>
<dbReference type="Pfam" id="PF00557">
    <property type="entry name" value="Peptidase_M24"/>
    <property type="match status" value="1"/>
</dbReference>
<accession>A0AAX4JV84</accession>